<dbReference type="EMBL" id="CP014544">
    <property type="protein sequence ID" value="AMO69491.1"/>
    <property type="molecule type" value="Genomic_DNA"/>
</dbReference>
<evidence type="ECO:0000313" key="2">
    <source>
        <dbReference type="EMBL" id="AMO69491.1"/>
    </source>
</evidence>
<evidence type="ECO:0000259" key="1">
    <source>
        <dbReference type="Pfam" id="PF13116"/>
    </source>
</evidence>
<proteinExistence type="predicted"/>
<gene>
    <name evidence="2" type="ORF">AZF00_14785</name>
</gene>
<dbReference type="PANTHER" id="PTHR38690:SF1">
    <property type="entry name" value="PROTEASE"/>
    <property type="match status" value="1"/>
</dbReference>
<feature type="domain" description="YhdP central" evidence="1">
    <location>
        <begin position="6"/>
        <end position="1260"/>
    </location>
</feature>
<dbReference type="PANTHER" id="PTHR38690">
    <property type="entry name" value="PROTEASE-RELATED"/>
    <property type="match status" value="1"/>
</dbReference>
<accession>A0A127M8E7</accession>
<dbReference type="Proteomes" id="UP000074119">
    <property type="component" value="Chromosome"/>
</dbReference>
<organism evidence="2 3">
    <name type="scientific">Zhongshania aliphaticivorans</name>
    <dbReference type="NCBI Taxonomy" id="1470434"/>
    <lineage>
        <taxon>Bacteria</taxon>
        <taxon>Pseudomonadati</taxon>
        <taxon>Pseudomonadota</taxon>
        <taxon>Gammaproteobacteria</taxon>
        <taxon>Cellvibrionales</taxon>
        <taxon>Spongiibacteraceae</taxon>
        <taxon>Zhongshania</taxon>
    </lineage>
</organism>
<protein>
    <recommendedName>
        <fullName evidence="1">YhdP central domain-containing protein</fullName>
    </recommendedName>
</protein>
<reference evidence="2 3" key="1">
    <citation type="submission" date="2015-12" db="EMBL/GenBank/DDBJ databases">
        <authorList>
            <person name="Shamseldin A."/>
            <person name="Moawad H."/>
            <person name="Abd El-Rahim W.M."/>
            <person name="Sadowsky M.J."/>
        </authorList>
    </citation>
    <scope>NUCLEOTIDE SEQUENCE [LARGE SCALE GENOMIC DNA]</scope>
    <source>
        <strain evidence="2 3">SM2</strain>
    </source>
</reference>
<dbReference type="KEGG" id="zal:AZF00_14785"/>
<dbReference type="NCBIfam" id="TIGR02099">
    <property type="entry name" value="YhdP family protein"/>
    <property type="match status" value="1"/>
</dbReference>
<sequence>MVMLGRLFRQLYSLLWGTALLVLVLLALYASLGRQYIGLVDRYQDEIFQQAEAYSGIPLKASAMHGSWAGLSPVIELLEFQLGESGALRFDRGRIEIDLLATLFSGTPKIRQIKVAKLALDLQQDSAGQWRIPGLDTEGGGSPDTLIDSVLGVRNATLESFSVKLHYANGNQTQVSMRDFFLRSDDKFRRAYAELNTDSDGDIQLLLESYGDPRNTERFSASAYLAIANSRLSALTPLFKDSAPLIDSELSGEVWLSWRQAQRISISGVLKTPALSLGVLWNSQGTVLNDVNMRFKGSHRDGFWQIGFSEFDARWQDMQLDLAGVSVQRPEASRWQFSLPQLDLDIANTLLLESEALSPALQMTLAELAPKGSLDNIQLDLHISPTGFEGFNLRAQANALSVEPWQGAPGAKGLSGYMEIAPRRGLLLLDSPRLALDFPHLYEQAFDLQNVKTELNWAFDDDHLALSSGLIKADNQGVPISALLRLDLPLHKDTDVEPQMSLVIGAQDADVTLHRRFTPTVLSDGLLDWLGKSIRAGRANTAGFIYRGSLLASTEDHPAVQLHLDLSDIELAFHPDWPVISAANAEVLIDNALVTATVADAAQLDGLAVDDLRVAIGPDTDGLFTLDVSASARPNFAQAQRLFTETPLHQSVGNVFDQWRGEGDADVDFALQMTLTETPKIDVSVDADINFNTIEMRNYRLTLNDAIGHLHYQTEGGIRSRGLGAKLFGQPMKASIKQRGGQLAIDVNGNINMADIGRWTGQPAMGFFRGSTAAKLHIQTGSDAGLTVTSDLRGVDILLPQPLYKAADKKRDVKISLPFGDGLQVMHVDLAEQLSLLLGFQDGAAISANLHVGAASKPNTWRDLSPGQMLIGGRLAFADFDQWRRVYDRYAELAASNTSSEEGLAFSVKDLYIDEVMVFDNLLEAAQISLRSDPYAWLLHINSPQVLGDLHIPRAGSAAGDVYKLKLDYLSLPSPRDSSANSLAGVDPRSLPSVDLDIVKLSIGDEVMGRLGFDLRSDTDGAHFYNVRGSLRGIELATVAGSTNLHWLQDDNGQNTSQLRGQFGVGDLGDVLEGFSYPRVMETRRGNFDLNLQWPGAPSQWTLADSEGEFSFSFKDGRFLKTSDAASGTLRIFSIFNMANIVRRLKFDFRDVFKKGIYFDRMRGGLNLADSQLQLSSPLDVHGPSSRFQMTGAINLRTEVPDLRLVATLPVGSNLPWVAALVGGLPAAAGAYVVSKVFEEQMDSFSSAVYEISGTIQEPELIFKNIFDDESFDISTPQSRNTGKPGLK</sequence>
<dbReference type="InterPro" id="IPR025263">
    <property type="entry name" value="YhdP_central"/>
</dbReference>
<evidence type="ECO:0000313" key="3">
    <source>
        <dbReference type="Proteomes" id="UP000074119"/>
    </source>
</evidence>
<name>A0A127M8E7_9GAMM</name>
<dbReference type="STRING" id="1470434.AZF00_14785"/>
<dbReference type="InterPro" id="IPR011836">
    <property type="entry name" value="YhdP"/>
</dbReference>
<dbReference type="Pfam" id="PF13116">
    <property type="entry name" value="YhdP"/>
    <property type="match status" value="1"/>
</dbReference>